<evidence type="ECO:0000313" key="2">
    <source>
        <dbReference type="EMBL" id="KAL3802051.1"/>
    </source>
</evidence>
<feature type="compositionally biased region" description="Low complexity" evidence="1">
    <location>
        <begin position="256"/>
        <end position="270"/>
    </location>
</feature>
<gene>
    <name evidence="2" type="ORF">HJC23_010807</name>
</gene>
<keyword evidence="3" id="KW-1185">Reference proteome</keyword>
<dbReference type="AlphaFoldDB" id="A0ABD3QQ32"/>
<name>A0ABD3QQ32_9STRA</name>
<dbReference type="InterPro" id="IPR011989">
    <property type="entry name" value="ARM-like"/>
</dbReference>
<evidence type="ECO:0000256" key="1">
    <source>
        <dbReference type="SAM" id="MobiDB-lite"/>
    </source>
</evidence>
<accession>A0ABD3QQ32</accession>
<protein>
    <submittedName>
        <fullName evidence="2">Uncharacterized protein</fullName>
    </submittedName>
</protein>
<sequence length="434" mass="47523">MAAVRNLLGRCGIGGFDDSLINDILDEPAPKPIVKKRASSLTSQLSCISPGKKYQPEDMTCEDVSSILEKSVSQLLECISSPLPPADGTSEERKAFKQMKSKKSEAFQNVYDMTKKGNEHNRIPLVSSTKWDIVRVLSYALLALDSTDVNDVCDENAAREKPVMNEDRRLICWTLNNLSIPYENKAIMAGGDASPILFKALTSVIQANLPSSYLCIICVMNLTFLAEAIEPVVYYVVSKSYERSTSDKQPVPPRSSPLRVRSRSVAGAAAKYPESTGNISERSLRLLENPASLLRVLERMMLINSPFLLSTVTSVQGESIRWACGLIRNVTFAVQHADGSCNPESSDALSGSTGRQGIIDNAIIEEICSLVSQTEIARLIVSFVRDSPRPSVKWTKDSLEDICLGILCQLAQWPSSREALKRAGATSSLEKIEG</sequence>
<dbReference type="EMBL" id="JABMIG020000022">
    <property type="protein sequence ID" value="KAL3802051.1"/>
    <property type="molecule type" value="Genomic_DNA"/>
</dbReference>
<dbReference type="Gene3D" id="1.25.10.10">
    <property type="entry name" value="Leucine-rich Repeat Variant"/>
    <property type="match status" value="1"/>
</dbReference>
<comment type="caution">
    <text evidence="2">The sequence shown here is derived from an EMBL/GenBank/DDBJ whole genome shotgun (WGS) entry which is preliminary data.</text>
</comment>
<organism evidence="2 3">
    <name type="scientific">Cyclotella cryptica</name>
    <dbReference type="NCBI Taxonomy" id="29204"/>
    <lineage>
        <taxon>Eukaryota</taxon>
        <taxon>Sar</taxon>
        <taxon>Stramenopiles</taxon>
        <taxon>Ochrophyta</taxon>
        <taxon>Bacillariophyta</taxon>
        <taxon>Coscinodiscophyceae</taxon>
        <taxon>Thalassiosirophycidae</taxon>
        <taxon>Stephanodiscales</taxon>
        <taxon>Stephanodiscaceae</taxon>
        <taxon>Cyclotella</taxon>
    </lineage>
</organism>
<feature type="region of interest" description="Disordered" evidence="1">
    <location>
        <begin position="244"/>
        <end position="271"/>
    </location>
</feature>
<evidence type="ECO:0000313" key="3">
    <source>
        <dbReference type="Proteomes" id="UP001516023"/>
    </source>
</evidence>
<proteinExistence type="predicted"/>
<dbReference type="Proteomes" id="UP001516023">
    <property type="component" value="Unassembled WGS sequence"/>
</dbReference>
<reference evidence="2 3" key="1">
    <citation type="journal article" date="2020" name="G3 (Bethesda)">
        <title>Improved Reference Genome for Cyclotella cryptica CCMP332, a Model for Cell Wall Morphogenesis, Salinity Adaptation, and Lipid Production in Diatoms (Bacillariophyta).</title>
        <authorList>
            <person name="Roberts W.R."/>
            <person name="Downey K.M."/>
            <person name="Ruck E.C."/>
            <person name="Traller J.C."/>
            <person name="Alverson A.J."/>
        </authorList>
    </citation>
    <scope>NUCLEOTIDE SEQUENCE [LARGE SCALE GENOMIC DNA]</scope>
    <source>
        <strain evidence="2 3">CCMP332</strain>
    </source>
</reference>